<evidence type="ECO:0000256" key="9">
    <source>
        <dbReference type="PIRSR" id="PIRSR005586-1"/>
    </source>
</evidence>
<evidence type="ECO:0000256" key="5">
    <source>
        <dbReference type="ARBA" id="ARBA00022833"/>
    </source>
</evidence>
<sequence>MKFCPICSNLLLVELGEQNFRFCCQTCPYISVITKKISKTMKLKRKEVDDVLGGEDAWAAADRTTTACPFCDSMEAFFVQMQIRSADEPMTTFYRCTLCANRWSGD</sequence>
<dbReference type="OrthoDB" id="282152at2759"/>
<keyword evidence="5 9" id="KW-0862">Zinc</keyword>
<keyword evidence="7 8" id="KW-0539">Nucleus</keyword>
<dbReference type="Gene3D" id="2.20.25.10">
    <property type="match status" value="1"/>
</dbReference>
<dbReference type="PANTHER" id="PTHR11239">
    <property type="entry name" value="DNA-DIRECTED RNA POLYMERASE"/>
    <property type="match status" value="1"/>
</dbReference>
<dbReference type="CDD" id="cd10509">
    <property type="entry name" value="Zn-ribbon_RPC11"/>
    <property type="match status" value="1"/>
</dbReference>
<dbReference type="GO" id="GO:0008270">
    <property type="term" value="F:zinc ion binding"/>
    <property type="evidence" value="ECO:0007669"/>
    <property type="project" value="UniProtKB-KW"/>
</dbReference>
<evidence type="ECO:0000313" key="13">
    <source>
        <dbReference type="EMBL" id="EWM21114.1"/>
    </source>
</evidence>
<dbReference type="SUPFAM" id="SSF57783">
    <property type="entry name" value="Zinc beta-ribbon"/>
    <property type="match status" value="1"/>
</dbReference>
<feature type="binding site" evidence="9">
    <location>
        <position position="96"/>
    </location>
    <ligand>
        <name>Zn(2+)</name>
        <dbReference type="ChEBI" id="CHEBI:29105"/>
        <label>2</label>
    </ligand>
</feature>
<evidence type="ECO:0000256" key="8">
    <source>
        <dbReference type="PIRNR" id="PIRNR005586"/>
    </source>
</evidence>
<keyword evidence="6 8" id="KW-0804">Transcription</keyword>
<comment type="caution">
    <text evidence="13">The sequence shown here is derived from an EMBL/GenBank/DDBJ whole genome shotgun (WGS) entry which is preliminary data.</text>
</comment>
<keyword evidence="4 10" id="KW-0863">Zinc-finger</keyword>
<dbReference type="PROSITE" id="PS00466">
    <property type="entry name" value="ZF_TFIIS_1"/>
    <property type="match status" value="1"/>
</dbReference>
<comment type="function">
    <text evidence="8">DNA-dependent RNA polymerase catalyzes the transcription of DNA into RNA using the four ribonucleoside triphosphates as substrates.</text>
</comment>
<evidence type="ECO:0000256" key="4">
    <source>
        <dbReference type="ARBA" id="ARBA00022771"/>
    </source>
</evidence>
<dbReference type="FunFam" id="2.20.25.10:FF:000005">
    <property type="entry name" value="DNA-directed RNA polymerase subunit"/>
    <property type="match status" value="1"/>
</dbReference>
<dbReference type="GO" id="GO:0003676">
    <property type="term" value="F:nucleic acid binding"/>
    <property type="evidence" value="ECO:0007669"/>
    <property type="project" value="InterPro"/>
</dbReference>
<evidence type="ECO:0000259" key="12">
    <source>
        <dbReference type="PROSITE" id="PS51133"/>
    </source>
</evidence>
<dbReference type="GO" id="GO:0006386">
    <property type="term" value="P:termination of RNA polymerase III transcription"/>
    <property type="evidence" value="ECO:0007669"/>
    <property type="project" value="TreeGrafter"/>
</dbReference>
<dbReference type="GO" id="GO:0003899">
    <property type="term" value="F:DNA-directed RNA polymerase activity"/>
    <property type="evidence" value="ECO:0007669"/>
    <property type="project" value="InterPro"/>
</dbReference>
<proteinExistence type="inferred from homology"/>
<feature type="binding site" evidence="9">
    <location>
        <position position="24"/>
    </location>
    <ligand>
        <name>Zn(2+)</name>
        <dbReference type="ChEBI" id="CHEBI:29105"/>
        <label>1</label>
    </ligand>
</feature>
<gene>
    <name evidence="13" type="ORF">Naga_100041g7</name>
</gene>
<feature type="binding site" evidence="9">
    <location>
        <position position="99"/>
    </location>
    <ligand>
        <name>Zn(2+)</name>
        <dbReference type="ChEBI" id="CHEBI:29105"/>
        <label>2</label>
    </ligand>
</feature>
<feature type="domain" description="TFIIS-type" evidence="12">
    <location>
        <begin position="64"/>
        <end position="104"/>
    </location>
</feature>
<protein>
    <recommendedName>
        <fullName evidence="8">DNA-directed RNA polymerase subunit</fullName>
    </recommendedName>
</protein>
<comment type="similarity">
    <text evidence="8 11">Belongs to the archaeal rpoM/eukaryotic RPA12/RPB9/RPC11 RNA polymerase family.</text>
</comment>
<evidence type="ECO:0000256" key="3">
    <source>
        <dbReference type="ARBA" id="ARBA00022723"/>
    </source>
</evidence>
<reference evidence="13 14" key="1">
    <citation type="journal article" date="2014" name="Mol. Plant">
        <title>Chromosome Scale Genome Assembly and Transcriptome Profiling of Nannochloropsis gaditana in Nitrogen Depletion.</title>
        <authorList>
            <person name="Corteggiani Carpinelli E."/>
            <person name="Telatin A."/>
            <person name="Vitulo N."/>
            <person name="Forcato C."/>
            <person name="D'Angelo M."/>
            <person name="Schiavon R."/>
            <person name="Vezzi A."/>
            <person name="Giacometti G.M."/>
            <person name="Morosinotto T."/>
            <person name="Valle G."/>
        </authorList>
    </citation>
    <scope>NUCLEOTIDE SEQUENCE [LARGE SCALE GENOMIC DNA]</scope>
    <source>
        <strain evidence="13 14">B-31</strain>
    </source>
</reference>
<dbReference type="GO" id="GO:0005666">
    <property type="term" value="C:RNA polymerase III complex"/>
    <property type="evidence" value="ECO:0007669"/>
    <property type="project" value="UniProtKB-ARBA"/>
</dbReference>
<dbReference type="InterPro" id="IPR001529">
    <property type="entry name" value="Zn_ribbon_RPB9"/>
</dbReference>
<dbReference type="PIRSF" id="PIRSF005586">
    <property type="entry name" value="RNApol_RpoM"/>
    <property type="match status" value="1"/>
</dbReference>
<feature type="binding site" evidence="9">
    <location>
        <position position="7"/>
    </location>
    <ligand>
        <name>Zn(2+)</name>
        <dbReference type="ChEBI" id="CHEBI:29105"/>
        <label>1</label>
    </ligand>
</feature>
<evidence type="ECO:0000256" key="6">
    <source>
        <dbReference type="ARBA" id="ARBA00023163"/>
    </source>
</evidence>
<keyword evidence="14" id="KW-1185">Reference proteome</keyword>
<dbReference type="OMA" id="MEFCDEC"/>
<dbReference type="InterPro" id="IPR034014">
    <property type="entry name" value="Zn_ribbon_RPC11_C"/>
</dbReference>
<dbReference type="PANTHER" id="PTHR11239:SF12">
    <property type="entry name" value="DNA-DIRECTED RNA POLYMERASE III SUBUNIT RPC10"/>
    <property type="match status" value="1"/>
</dbReference>
<name>W7TK62_9STRA</name>
<dbReference type="PROSITE" id="PS51133">
    <property type="entry name" value="ZF_TFIIS_2"/>
    <property type="match status" value="1"/>
</dbReference>
<comment type="subcellular location">
    <subcellularLocation>
        <location evidence="1 8">Nucleus</location>
    </subcellularLocation>
</comment>
<dbReference type="EMBL" id="AZIL01002630">
    <property type="protein sequence ID" value="EWM21114.1"/>
    <property type="molecule type" value="Genomic_DNA"/>
</dbReference>
<dbReference type="AlphaFoldDB" id="W7TK62"/>
<dbReference type="Pfam" id="PF02150">
    <property type="entry name" value="Zn_ribbon_RPB9"/>
    <property type="match status" value="1"/>
</dbReference>
<dbReference type="InterPro" id="IPR012164">
    <property type="entry name" value="Rpa12/Rpb9/Rpc10/TFS"/>
</dbReference>
<feature type="binding site" evidence="9">
    <location>
        <position position="27"/>
    </location>
    <ligand>
        <name>Zn(2+)</name>
        <dbReference type="ChEBI" id="CHEBI:29105"/>
        <label>1</label>
    </ligand>
</feature>
<evidence type="ECO:0000256" key="7">
    <source>
        <dbReference type="ARBA" id="ARBA00023242"/>
    </source>
</evidence>
<evidence type="ECO:0000256" key="2">
    <source>
        <dbReference type="ARBA" id="ARBA00022478"/>
    </source>
</evidence>
<dbReference type="SMART" id="SM00440">
    <property type="entry name" value="ZnF_C2C2"/>
    <property type="match status" value="1"/>
</dbReference>
<evidence type="ECO:0000313" key="14">
    <source>
        <dbReference type="Proteomes" id="UP000019335"/>
    </source>
</evidence>
<feature type="binding site" evidence="9">
    <location>
        <position position="71"/>
    </location>
    <ligand>
        <name>Zn(2+)</name>
        <dbReference type="ChEBI" id="CHEBI:29105"/>
        <label>2</label>
    </ligand>
</feature>
<dbReference type="SMART" id="SM00661">
    <property type="entry name" value="RPOL9"/>
    <property type="match status" value="1"/>
</dbReference>
<feature type="zinc finger region" description="C4-type" evidence="10">
    <location>
        <begin position="4"/>
        <end position="27"/>
    </location>
</feature>
<evidence type="ECO:0000256" key="1">
    <source>
        <dbReference type="ARBA" id="ARBA00004123"/>
    </source>
</evidence>
<keyword evidence="2 8" id="KW-0240">DNA-directed RNA polymerase</keyword>
<keyword evidence="3 9" id="KW-0479">Metal-binding</keyword>
<feature type="binding site" evidence="9">
    <location>
        <position position="4"/>
    </location>
    <ligand>
        <name>Zn(2+)</name>
        <dbReference type="ChEBI" id="CHEBI:29105"/>
        <label>1</label>
    </ligand>
</feature>
<evidence type="ECO:0000256" key="11">
    <source>
        <dbReference type="RuleBase" id="RU003474"/>
    </source>
</evidence>
<accession>W7TK62</accession>
<feature type="binding site" evidence="9">
    <location>
        <position position="68"/>
    </location>
    <ligand>
        <name>Zn(2+)</name>
        <dbReference type="ChEBI" id="CHEBI:29105"/>
        <label>2</label>
    </ligand>
</feature>
<organism evidence="13 14">
    <name type="scientific">Nannochloropsis gaditana</name>
    <dbReference type="NCBI Taxonomy" id="72520"/>
    <lineage>
        <taxon>Eukaryota</taxon>
        <taxon>Sar</taxon>
        <taxon>Stramenopiles</taxon>
        <taxon>Ochrophyta</taxon>
        <taxon>Eustigmatophyceae</taxon>
        <taxon>Eustigmatales</taxon>
        <taxon>Monodopsidaceae</taxon>
        <taxon>Nannochloropsis</taxon>
    </lineage>
</organism>
<dbReference type="Pfam" id="PF01096">
    <property type="entry name" value="Zn_ribbon_TFIIS"/>
    <property type="match status" value="1"/>
</dbReference>
<evidence type="ECO:0000256" key="10">
    <source>
        <dbReference type="PIRSR" id="PIRSR005586-2"/>
    </source>
</evidence>
<dbReference type="InterPro" id="IPR001222">
    <property type="entry name" value="Znf_TFIIS"/>
</dbReference>
<dbReference type="Proteomes" id="UP000019335">
    <property type="component" value="Unassembled WGS sequence"/>
</dbReference>